<dbReference type="Proteomes" id="UP000317043">
    <property type="component" value="Unassembled WGS sequence"/>
</dbReference>
<proteinExistence type="predicted"/>
<evidence type="ECO:0000313" key="2">
    <source>
        <dbReference type="Proteomes" id="UP000317043"/>
    </source>
</evidence>
<evidence type="ECO:0000313" key="1">
    <source>
        <dbReference type="EMBL" id="TQL75646.1"/>
    </source>
</evidence>
<dbReference type="EMBL" id="VFOW01000001">
    <property type="protein sequence ID" value="TQL75646.1"/>
    <property type="molecule type" value="Genomic_DNA"/>
</dbReference>
<keyword evidence="2" id="KW-1185">Reference proteome</keyword>
<dbReference type="InterPro" id="IPR012349">
    <property type="entry name" value="Split_barrel_FMN-bd"/>
</dbReference>
<dbReference type="AlphaFoldDB" id="A0A543ASW4"/>
<comment type="caution">
    <text evidence="1">The sequence shown here is derived from an EMBL/GenBank/DDBJ whole genome shotgun (WGS) entry which is preliminary data.</text>
</comment>
<accession>A0A543ASW4</accession>
<dbReference type="InParanoid" id="A0A543ASW4"/>
<dbReference type="RefSeq" id="WP_211347541.1">
    <property type="nucleotide sequence ID" value="NZ_JBHTGS010000001.1"/>
</dbReference>
<gene>
    <name evidence="1" type="ORF">FB566_1157</name>
</gene>
<name>A0A543ASW4_9ACTN</name>
<reference evidence="1 2" key="1">
    <citation type="submission" date="2019-06" db="EMBL/GenBank/DDBJ databases">
        <title>Sequencing the genomes of 1000 actinobacteria strains.</title>
        <authorList>
            <person name="Klenk H.-P."/>
        </authorList>
    </citation>
    <scope>NUCLEOTIDE SEQUENCE [LARGE SCALE GENOMIC DNA]</scope>
    <source>
        <strain evidence="1 2">DSM 45928</strain>
    </source>
</reference>
<protein>
    <recommendedName>
        <fullName evidence="3">Deazaflavin-dependent oxidoreductase (Nitroreductase family)</fullName>
    </recommendedName>
</protein>
<evidence type="ECO:0008006" key="3">
    <source>
        <dbReference type="Google" id="ProtNLM"/>
    </source>
</evidence>
<sequence length="161" mass="18511">MSEPTLVRPERNRLRRLISLGNRWVRMILRSRFHRLLSGRLMLLTYTGAKTGREYTIPLRYHRWGVNDAQVLAMSGGTRWPDRVRGREVRLRIAGQDRVGRPEIIEELPAVVDLLESFVNRYGPSAGRALMIGLPGDRHPSPDELSAAATKSRWVRFTLNQ</sequence>
<dbReference type="Gene3D" id="2.30.110.10">
    <property type="entry name" value="Electron Transport, Fmn-binding Protein, Chain A"/>
    <property type="match status" value="1"/>
</dbReference>
<organism evidence="1 2">
    <name type="scientific">Stackebrandtia endophytica</name>
    <dbReference type="NCBI Taxonomy" id="1496996"/>
    <lineage>
        <taxon>Bacteria</taxon>
        <taxon>Bacillati</taxon>
        <taxon>Actinomycetota</taxon>
        <taxon>Actinomycetes</taxon>
        <taxon>Glycomycetales</taxon>
        <taxon>Glycomycetaceae</taxon>
        <taxon>Stackebrandtia</taxon>
    </lineage>
</organism>